<evidence type="ECO:0000256" key="3">
    <source>
        <dbReference type="ARBA" id="ARBA00022771"/>
    </source>
</evidence>
<name>J9DMT2_EDHAE</name>
<dbReference type="InterPro" id="IPR036236">
    <property type="entry name" value="Znf_C2H2_sf"/>
</dbReference>
<dbReference type="Proteomes" id="UP000003163">
    <property type="component" value="Unassembled WGS sequence"/>
</dbReference>
<evidence type="ECO:0000256" key="4">
    <source>
        <dbReference type="ARBA" id="ARBA00022833"/>
    </source>
</evidence>
<dbReference type="InParanoid" id="J9DMT2"/>
<dbReference type="PROSITE" id="PS00028">
    <property type="entry name" value="ZINC_FINGER_C2H2_1"/>
    <property type="match status" value="2"/>
</dbReference>
<dbReference type="PROSITE" id="PS50157">
    <property type="entry name" value="ZINC_FINGER_C2H2_2"/>
    <property type="match status" value="1"/>
</dbReference>
<dbReference type="PANTHER" id="PTHR23057">
    <property type="entry name" value="JUXTAPOSED WITH ANOTHER ZINC FINGER PROTEIN 1"/>
    <property type="match status" value="1"/>
</dbReference>
<dbReference type="OrthoDB" id="3269380at2759"/>
<dbReference type="VEuPathDB" id="MicrosporidiaDB:EDEG_01833"/>
<dbReference type="GO" id="GO:0005634">
    <property type="term" value="C:nucleus"/>
    <property type="evidence" value="ECO:0007669"/>
    <property type="project" value="TreeGrafter"/>
</dbReference>
<keyword evidence="2" id="KW-0677">Repeat</keyword>
<feature type="domain" description="C2H2-type" evidence="6">
    <location>
        <begin position="200"/>
        <end position="229"/>
    </location>
</feature>
<sequence length="229" mass="27188">MPLIVKSNEKQRNIYNFNNITSNNQNSSSYQTKDFITYPYDKKNFKASNKNERSFKFADNKRNQYFSLSPFNSKHNEDVTNNDEILRYKNWIKNIYNTKSSHSNGPRKNDTQISVKFNEIKNNHNNKSNTINNLYIPPRINDEPNGLMFNKPKENDIKHTVKKNFICKIPKCNKSYTSAYGLKYHEIHGHNKIIDINKPFKCTFEDCEKRYKNSNGLKYHLENGHRFNQ</sequence>
<dbReference type="SMART" id="SM00355">
    <property type="entry name" value="ZnF_C2H2"/>
    <property type="match status" value="2"/>
</dbReference>
<keyword evidence="8" id="KW-1185">Reference proteome</keyword>
<keyword evidence="3 5" id="KW-0863">Zinc-finger</keyword>
<organism evidence="7 8">
    <name type="scientific">Edhazardia aedis (strain USNM 41457)</name>
    <name type="common">Microsporidian parasite</name>
    <dbReference type="NCBI Taxonomy" id="1003232"/>
    <lineage>
        <taxon>Eukaryota</taxon>
        <taxon>Fungi</taxon>
        <taxon>Fungi incertae sedis</taxon>
        <taxon>Microsporidia</taxon>
        <taxon>Edhazardia</taxon>
    </lineage>
</organism>
<evidence type="ECO:0000256" key="5">
    <source>
        <dbReference type="PROSITE-ProRule" id="PRU00042"/>
    </source>
</evidence>
<protein>
    <recommendedName>
        <fullName evidence="6">C2H2-type domain-containing protein</fullName>
    </recommendedName>
</protein>
<dbReference type="GO" id="GO:0008270">
    <property type="term" value="F:zinc ion binding"/>
    <property type="evidence" value="ECO:0007669"/>
    <property type="project" value="UniProtKB-KW"/>
</dbReference>
<dbReference type="PANTHER" id="PTHR23057:SF0">
    <property type="entry name" value="JUXTAPOSED WITH ANOTHER ZINC FINGER PROTEIN 1"/>
    <property type="match status" value="1"/>
</dbReference>
<gene>
    <name evidence="7" type="ORF">EDEG_01833</name>
</gene>
<evidence type="ECO:0000256" key="1">
    <source>
        <dbReference type="ARBA" id="ARBA00022723"/>
    </source>
</evidence>
<dbReference type="SUPFAM" id="SSF57667">
    <property type="entry name" value="beta-beta-alpha zinc fingers"/>
    <property type="match status" value="2"/>
</dbReference>
<reference evidence="7 8" key="1">
    <citation type="submission" date="2011-08" db="EMBL/GenBank/DDBJ databases">
        <authorList>
            <person name="Liu Z.J."/>
            <person name="Shi F.L."/>
            <person name="Lu J.Q."/>
            <person name="Li M."/>
            <person name="Wang Z.L."/>
        </authorList>
    </citation>
    <scope>NUCLEOTIDE SEQUENCE [LARGE SCALE GENOMIC DNA]</scope>
    <source>
        <strain evidence="7 8">USNM 41457</strain>
    </source>
</reference>
<dbReference type="AlphaFoldDB" id="J9DMT2"/>
<dbReference type="EMBL" id="AFBI03000028">
    <property type="protein sequence ID" value="EJW03880.1"/>
    <property type="molecule type" value="Genomic_DNA"/>
</dbReference>
<reference evidence="8" key="2">
    <citation type="submission" date="2015-07" db="EMBL/GenBank/DDBJ databases">
        <title>Contrasting host-pathogen interactions and genome evolution in two generalist and specialist microsporidian pathogens of mosquitoes.</title>
        <authorList>
            <consortium name="The Broad Institute Genomics Platform"/>
            <consortium name="The Broad Institute Genome Sequencing Center for Infectious Disease"/>
            <person name="Cuomo C.A."/>
            <person name="Sanscrainte N.D."/>
            <person name="Goldberg J.M."/>
            <person name="Heiman D."/>
            <person name="Young S."/>
            <person name="Zeng Q."/>
            <person name="Becnel J.J."/>
            <person name="Birren B.W."/>
        </authorList>
    </citation>
    <scope>NUCLEOTIDE SEQUENCE [LARGE SCALE GENOMIC DNA]</scope>
    <source>
        <strain evidence="8">USNM 41457</strain>
    </source>
</reference>
<dbReference type="InterPro" id="IPR013087">
    <property type="entry name" value="Znf_C2H2_type"/>
</dbReference>
<keyword evidence="4" id="KW-0862">Zinc</keyword>
<dbReference type="HOGENOM" id="CLU_1209812_0_0_1"/>
<dbReference type="Gene3D" id="3.30.160.60">
    <property type="entry name" value="Classic Zinc Finger"/>
    <property type="match status" value="2"/>
</dbReference>
<evidence type="ECO:0000259" key="6">
    <source>
        <dbReference type="PROSITE" id="PS50157"/>
    </source>
</evidence>
<comment type="caution">
    <text evidence="7">The sequence shown here is derived from an EMBL/GenBank/DDBJ whole genome shotgun (WGS) entry which is preliminary data.</text>
</comment>
<evidence type="ECO:0000313" key="8">
    <source>
        <dbReference type="Proteomes" id="UP000003163"/>
    </source>
</evidence>
<evidence type="ECO:0000313" key="7">
    <source>
        <dbReference type="EMBL" id="EJW03880.1"/>
    </source>
</evidence>
<dbReference type="InterPro" id="IPR051580">
    <property type="entry name" value="ZnF-Chromatin_assoc"/>
</dbReference>
<dbReference type="STRING" id="1003232.J9DMT2"/>
<accession>J9DMT2</accession>
<keyword evidence="1" id="KW-0479">Metal-binding</keyword>
<proteinExistence type="predicted"/>
<evidence type="ECO:0000256" key="2">
    <source>
        <dbReference type="ARBA" id="ARBA00022737"/>
    </source>
</evidence>